<dbReference type="Pfam" id="PF09371">
    <property type="entry name" value="Tex_N"/>
    <property type="match status" value="1"/>
</dbReference>
<dbReference type="FunFam" id="2.40.50.140:FF:000051">
    <property type="entry name" value="RNA-binding transcriptional accessory protein"/>
    <property type="match status" value="1"/>
</dbReference>
<evidence type="ECO:0000259" key="2">
    <source>
        <dbReference type="PROSITE" id="PS50126"/>
    </source>
</evidence>
<dbReference type="SMART" id="SM00732">
    <property type="entry name" value="YqgFc"/>
    <property type="match status" value="1"/>
</dbReference>
<dbReference type="PANTHER" id="PTHR10724">
    <property type="entry name" value="30S RIBOSOMAL PROTEIN S1"/>
    <property type="match status" value="1"/>
</dbReference>
<dbReference type="Proteomes" id="UP000294498">
    <property type="component" value="Unassembled WGS sequence"/>
</dbReference>
<dbReference type="InterPro" id="IPR044146">
    <property type="entry name" value="S1_Tex"/>
</dbReference>
<dbReference type="FunFam" id="1.10.150.310:FF:000001">
    <property type="entry name" value="RNA-binding transcriptional accessory protein"/>
    <property type="match status" value="1"/>
</dbReference>
<dbReference type="FunFam" id="3.30.420.140:FF:000001">
    <property type="entry name" value="RNA-binding transcriptional accessory protein"/>
    <property type="match status" value="1"/>
</dbReference>
<dbReference type="CDD" id="cd05685">
    <property type="entry name" value="S1_Tex"/>
    <property type="match status" value="1"/>
</dbReference>
<dbReference type="InterPro" id="IPR012340">
    <property type="entry name" value="NA-bd_OB-fold"/>
</dbReference>
<name>A0A4R8DG16_9BACT</name>
<dbReference type="SUPFAM" id="SSF53098">
    <property type="entry name" value="Ribonuclease H-like"/>
    <property type="match status" value="1"/>
</dbReference>
<accession>A0A4R8DG16</accession>
<dbReference type="InterPro" id="IPR010994">
    <property type="entry name" value="RuvA_2-like"/>
</dbReference>
<dbReference type="Pfam" id="PF12836">
    <property type="entry name" value="HHH_3"/>
    <property type="match status" value="1"/>
</dbReference>
<dbReference type="RefSeq" id="WP_133995964.1">
    <property type="nucleotide sequence ID" value="NZ_SODV01000002.1"/>
</dbReference>
<dbReference type="Gene3D" id="1.10.10.650">
    <property type="entry name" value="RuvA domain 2-like"/>
    <property type="match status" value="1"/>
</dbReference>
<feature type="compositionally biased region" description="Basic and acidic residues" evidence="1">
    <location>
        <begin position="770"/>
        <end position="789"/>
    </location>
</feature>
<feature type="region of interest" description="Disordered" evidence="1">
    <location>
        <begin position="702"/>
        <end position="804"/>
    </location>
</feature>
<sequence>MVQFAQDVAARLQIRIQQVEATLTLFEEGATIPFIARYRKDRTGALDEVQIQQIQDTAKFLQEFSERKTFIEKTITEQGKMTDDLQLKINASTTLAELEDIYLPYKPKRKTRAQTARENGLEPLAMQLLEQKPMDVSASAAGFINEKVASADDALQGARDIIAEMINEDATVRGKMRSLFERKATLQSKVVPDKEQEAIKYKDYFDYQEPVSDVPSHRILAVLRGFLEGFLRVAIGPEEELALQQIEDQYVKSSGEAGEQVKKAVKESYRRLLQPSLESELRTLLKTKGDEDAIAVFAENLRQLLLGSPLGSKRVLAIDPGYRTGCKVVCLDEKGDLLINDLIYVHEANRAEASAGKLRHLVSHYKIEAFAIGDGTAGRETEQFVKRLELGLPVFLVNEDGASVYSASETARQEFPEQDITVRGAVSIGRRLMDPLAELVKIDPKSIGVGQYQHDVNQVRLKERLDQTVVSCVNQVGVNLNTASKHLLSYVSGIGPSLAENIVRYRSEVGKFGGRRELLKVPRLGEKAFEQCAGFLRVKESDNPLDKSAVHPEAYALVEEMARDLGTTVSDLVGNDTLIGKIPVKKYVTASFGEHTVKDILGELKKPGLDPRSEATQFEFAQIYSIEEVQAGMILPGIVTNITRFGAFVDIGVKQDGLVHVSEVAHKYVEDPSTVLKLNQQVQVKVLEVDTVRKRISLSIKQADPEGAAAARGGRDQRRGGQRGEHGAGRGGDHGGSHRDGGGRGGDHGGSHRGGEHGSDQRGNHGGGRGGDHRGNRGDAHGGPGKESESMEDALAQLKKKFGK</sequence>
<dbReference type="Gene3D" id="2.40.50.140">
    <property type="entry name" value="Nucleic acid-binding proteins"/>
    <property type="match status" value="1"/>
</dbReference>
<dbReference type="InterPro" id="IPR055179">
    <property type="entry name" value="Tex-like_central_region"/>
</dbReference>
<dbReference type="GO" id="GO:0006412">
    <property type="term" value="P:translation"/>
    <property type="evidence" value="ECO:0007669"/>
    <property type="project" value="TreeGrafter"/>
</dbReference>
<proteinExistence type="predicted"/>
<dbReference type="InterPro" id="IPR023319">
    <property type="entry name" value="Tex-like_HTH_dom_sf"/>
</dbReference>
<gene>
    <name evidence="3" type="ORF">EDB95_3868</name>
</gene>
<dbReference type="GO" id="GO:0005737">
    <property type="term" value="C:cytoplasm"/>
    <property type="evidence" value="ECO:0007669"/>
    <property type="project" value="UniProtKB-ARBA"/>
</dbReference>
<dbReference type="SMART" id="SM00316">
    <property type="entry name" value="S1"/>
    <property type="match status" value="1"/>
</dbReference>
<dbReference type="Pfam" id="PF17674">
    <property type="entry name" value="HHH_9"/>
    <property type="match status" value="1"/>
</dbReference>
<protein>
    <recommendedName>
        <fullName evidence="2">S1 motif domain-containing protein</fullName>
    </recommendedName>
</protein>
<dbReference type="OrthoDB" id="9804714at2"/>
<dbReference type="FunFam" id="1.10.10.650:FF:000001">
    <property type="entry name" value="S1 RNA-binding domain 1"/>
    <property type="match status" value="1"/>
</dbReference>
<dbReference type="InterPro" id="IPR018974">
    <property type="entry name" value="Tex-like_N"/>
</dbReference>
<organism evidence="3 4">
    <name type="scientific">Dinghuibacter silviterrae</name>
    <dbReference type="NCBI Taxonomy" id="1539049"/>
    <lineage>
        <taxon>Bacteria</taxon>
        <taxon>Pseudomonadati</taxon>
        <taxon>Bacteroidota</taxon>
        <taxon>Chitinophagia</taxon>
        <taxon>Chitinophagales</taxon>
        <taxon>Chitinophagaceae</taxon>
        <taxon>Dinghuibacter</taxon>
    </lineage>
</organism>
<dbReference type="PANTHER" id="PTHR10724:SF10">
    <property type="entry name" value="S1 RNA-BINDING DOMAIN-CONTAINING PROTEIN 1"/>
    <property type="match status" value="1"/>
</dbReference>
<dbReference type="PROSITE" id="PS50126">
    <property type="entry name" value="S1"/>
    <property type="match status" value="1"/>
</dbReference>
<feature type="compositionally biased region" description="Basic and acidic residues" evidence="1">
    <location>
        <begin position="713"/>
        <end position="763"/>
    </location>
</feature>
<dbReference type="InterPro" id="IPR037027">
    <property type="entry name" value="YqgF/RNaseH-like_dom_sf"/>
</dbReference>
<dbReference type="Gene3D" id="3.30.420.140">
    <property type="entry name" value="YqgF/RNase H-like domain"/>
    <property type="match status" value="1"/>
</dbReference>
<dbReference type="SUPFAM" id="SSF158832">
    <property type="entry name" value="Tex N-terminal region-like"/>
    <property type="match status" value="1"/>
</dbReference>
<evidence type="ECO:0000256" key="1">
    <source>
        <dbReference type="SAM" id="MobiDB-lite"/>
    </source>
</evidence>
<comment type="caution">
    <text evidence="3">The sequence shown here is derived from an EMBL/GenBank/DDBJ whole genome shotgun (WGS) entry which is preliminary data.</text>
</comment>
<dbReference type="GO" id="GO:0006139">
    <property type="term" value="P:nucleobase-containing compound metabolic process"/>
    <property type="evidence" value="ECO:0007669"/>
    <property type="project" value="InterPro"/>
</dbReference>
<dbReference type="SUPFAM" id="SSF47781">
    <property type="entry name" value="RuvA domain 2-like"/>
    <property type="match status" value="2"/>
</dbReference>
<reference evidence="3 4" key="1">
    <citation type="submission" date="2019-03" db="EMBL/GenBank/DDBJ databases">
        <title>Genomic Encyclopedia of Type Strains, Phase IV (KMG-IV): sequencing the most valuable type-strain genomes for metagenomic binning, comparative biology and taxonomic classification.</title>
        <authorList>
            <person name="Goeker M."/>
        </authorList>
    </citation>
    <scope>NUCLEOTIDE SEQUENCE [LARGE SCALE GENOMIC DNA]</scope>
    <source>
        <strain evidence="3 4">DSM 100059</strain>
    </source>
</reference>
<evidence type="ECO:0000313" key="3">
    <source>
        <dbReference type="EMBL" id="TDW96046.1"/>
    </source>
</evidence>
<dbReference type="InterPro" id="IPR032639">
    <property type="entry name" value="Tex_YqgF"/>
</dbReference>
<dbReference type="InterPro" id="IPR006641">
    <property type="entry name" value="YqgF/RNaseH-like_dom"/>
</dbReference>
<dbReference type="EMBL" id="SODV01000002">
    <property type="protein sequence ID" value="TDW96046.1"/>
    <property type="molecule type" value="Genomic_DNA"/>
</dbReference>
<dbReference type="InterPro" id="IPR041692">
    <property type="entry name" value="HHH_9"/>
</dbReference>
<dbReference type="Gene3D" id="1.10.3500.10">
    <property type="entry name" value="Tex N-terminal region-like"/>
    <property type="match status" value="1"/>
</dbReference>
<dbReference type="Pfam" id="PF16921">
    <property type="entry name" value="Tex_YqgF"/>
    <property type="match status" value="1"/>
</dbReference>
<dbReference type="AlphaFoldDB" id="A0A4R8DG16"/>
<dbReference type="GO" id="GO:0003729">
    <property type="term" value="F:mRNA binding"/>
    <property type="evidence" value="ECO:0007669"/>
    <property type="project" value="UniProtKB-ARBA"/>
</dbReference>
<dbReference type="Pfam" id="PF00575">
    <property type="entry name" value="S1"/>
    <property type="match status" value="1"/>
</dbReference>
<dbReference type="Gene3D" id="1.10.150.310">
    <property type="entry name" value="Tex RuvX-like domain-like"/>
    <property type="match status" value="1"/>
</dbReference>
<keyword evidence="4" id="KW-1185">Reference proteome</keyword>
<dbReference type="SUPFAM" id="SSF50249">
    <property type="entry name" value="Nucleic acid-binding proteins"/>
    <property type="match status" value="1"/>
</dbReference>
<dbReference type="GO" id="GO:0003735">
    <property type="term" value="F:structural constituent of ribosome"/>
    <property type="evidence" value="ECO:0007669"/>
    <property type="project" value="TreeGrafter"/>
</dbReference>
<dbReference type="InterPro" id="IPR003029">
    <property type="entry name" value="S1_domain"/>
</dbReference>
<dbReference type="InterPro" id="IPR023323">
    <property type="entry name" value="Tex-like_dom_sf"/>
</dbReference>
<dbReference type="InterPro" id="IPR012337">
    <property type="entry name" value="RNaseH-like_sf"/>
</dbReference>
<dbReference type="Pfam" id="PF22706">
    <property type="entry name" value="Tex_central_region"/>
    <property type="match status" value="1"/>
</dbReference>
<dbReference type="InterPro" id="IPR050437">
    <property type="entry name" value="Ribos_protein_bS1-like"/>
</dbReference>
<feature type="domain" description="S1 motif" evidence="2">
    <location>
        <begin position="632"/>
        <end position="701"/>
    </location>
</feature>
<evidence type="ECO:0000313" key="4">
    <source>
        <dbReference type="Proteomes" id="UP000294498"/>
    </source>
</evidence>